<proteinExistence type="predicted"/>
<dbReference type="PANTHER" id="PTHR43065">
    <property type="entry name" value="SENSOR HISTIDINE KINASE"/>
    <property type="match status" value="1"/>
</dbReference>
<dbReference type="InterPro" id="IPR005467">
    <property type="entry name" value="His_kinase_dom"/>
</dbReference>
<evidence type="ECO:0000256" key="7">
    <source>
        <dbReference type="ARBA" id="ARBA00022840"/>
    </source>
</evidence>
<keyword evidence="5" id="KW-0547">Nucleotide-binding</keyword>
<evidence type="ECO:0000256" key="12">
    <source>
        <dbReference type="ARBA" id="ARBA00042313"/>
    </source>
</evidence>
<name>A0A944QT51_9GAMM</name>
<dbReference type="Pfam" id="PF00512">
    <property type="entry name" value="HisKA"/>
    <property type="match status" value="1"/>
</dbReference>
<dbReference type="InterPro" id="IPR036890">
    <property type="entry name" value="HATPase_C_sf"/>
</dbReference>
<keyword evidence="6" id="KW-0418">Kinase</keyword>
<dbReference type="SUPFAM" id="SSF55785">
    <property type="entry name" value="PYP-like sensor domain (PAS domain)"/>
    <property type="match status" value="1"/>
</dbReference>
<dbReference type="PRINTS" id="PR00344">
    <property type="entry name" value="BCTRLSENSOR"/>
</dbReference>
<accession>A0A944QT51</accession>
<comment type="function">
    <text evidence="10">Member of the two-component regulatory system NtrB/NtrC, which controls expression of the nitrogen-regulated (ntr) genes in response to nitrogen limitation. Under conditions of nitrogen limitation, NtrB autophosphorylates and transfers the phosphoryl group to NtrC. In the presence of nitrogen, acts as a phosphatase that dephosphorylates and inactivates NtrC.</text>
</comment>
<evidence type="ECO:0000256" key="1">
    <source>
        <dbReference type="ARBA" id="ARBA00000085"/>
    </source>
</evidence>
<dbReference type="EC" id="2.7.13.3" evidence="2"/>
<feature type="domain" description="Histidine kinase" evidence="14">
    <location>
        <begin position="144"/>
        <end position="355"/>
    </location>
</feature>
<evidence type="ECO:0000256" key="10">
    <source>
        <dbReference type="ARBA" id="ARBA00037696"/>
    </source>
</evidence>
<comment type="caution">
    <text evidence="16">The sequence shown here is derived from an EMBL/GenBank/DDBJ whole genome shotgun (WGS) entry which is preliminary data.</text>
</comment>
<dbReference type="Gene3D" id="3.30.565.10">
    <property type="entry name" value="Histidine kinase-like ATPase, C-terminal domain"/>
    <property type="match status" value="1"/>
</dbReference>
<dbReference type="PROSITE" id="PS50112">
    <property type="entry name" value="PAS"/>
    <property type="match status" value="1"/>
</dbReference>
<evidence type="ECO:0000256" key="11">
    <source>
        <dbReference type="ARBA" id="ARBA00039567"/>
    </source>
</evidence>
<feature type="domain" description="PAS" evidence="15">
    <location>
        <begin position="12"/>
        <end position="51"/>
    </location>
</feature>
<comment type="catalytic activity">
    <reaction evidence="1">
        <text>ATP + protein L-histidine = ADP + protein N-phospho-L-histidine.</text>
        <dbReference type="EC" id="2.7.13.3"/>
    </reaction>
</comment>
<dbReference type="EMBL" id="JAHHGM010000009">
    <property type="protein sequence ID" value="MBT2989598.1"/>
    <property type="molecule type" value="Genomic_DNA"/>
</dbReference>
<dbReference type="Pfam" id="PF02518">
    <property type="entry name" value="HATPase_c"/>
    <property type="match status" value="1"/>
</dbReference>
<dbReference type="InterPro" id="IPR000014">
    <property type="entry name" value="PAS"/>
</dbReference>
<dbReference type="AlphaFoldDB" id="A0A944QT51"/>
<dbReference type="Pfam" id="PF08448">
    <property type="entry name" value="PAS_4"/>
    <property type="match status" value="1"/>
</dbReference>
<dbReference type="Gene3D" id="3.30.450.20">
    <property type="entry name" value="PAS domain"/>
    <property type="match status" value="1"/>
</dbReference>
<dbReference type="InterPro" id="IPR003661">
    <property type="entry name" value="HisK_dim/P_dom"/>
</dbReference>
<evidence type="ECO:0000313" key="17">
    <source>
        <dbReference type="Proteomes" id="UP000770889"/>
    </source>
</evidence>
<evidence type="ECO:0000256" key="3">
    <source>
        <dbReference type="ARBA" id="ARBA00022553"/>
    </source>
</evidence>
<dbReference type="SUPFAM" id="SSF55874">
    <property type="entry name" value="ATPase domain of HSP90 chaperone/DNA topoisomerase II/histidine kinase"/>
    <property type="match status" value="1"/>
</dbReference>
<dbReference type="GO" id="GO:0005524">
    <property type="term" value="F:ATP binding"/>
    <property type="evidence" value="ECO:0007669"/>
    <property type="project" value="UniProtKB-KW"/>
</dbReference>
<protein>
    <recommendedName>
        <fullName evidence="11">Sensory histidine kinase/phosphatase NtrB</fullName>
        <ecNumber evidence="2">2.7.13.3</ecNumber>
    </recommendedName>
    <alternativeName>
        <fullName evidence="12">Nitrogen regulation protein NR(II)</fullName>
    </alternativeName>
    <alternativeName>
        <fullName evidence="13">Nitrogen regulator II</fullName>
    </alternativeName>
</protein>
<keyword evidence="7" id="KW-0067">ATP-binding</keyword>
<evidence type="ECO:0000256" key="9">
    <source>
        <dbReference type="ARBA" id="ARBA00023231"/>
    </source>
</evidence>
<evidence type="ECO:0000256" key="5">
    <source>
        <dbReference type="ARBA" id="ARBA00022741"/>
    </source>
</evidence>
<evidence type="ECO:0000256" key="2">
    <source>
        <dbReference type="ARBA" id="ARBA00012438"/>
    </source>
</evidence>
<evidence type="ECO:0000256" key="4">
    <source>
        <dbReference type="ARBA" id="ARBA00022679"/>
    </source>
</evidence>
<dbReference type="CDD" id="cd00082">
    <property type="entry name" value="HisKA"/>
    <property type="match status" value="1"/>
</dbReference>
<dbReference type="GO" id="GO:0000155">
    <property type="term" value="F:phosphorelay sensor kinase activity"/>
    <property type="evidence" value="ECO:0007669"/>
    <property type="project" value="InterPro"/>
</dbReference>
<evidence type="ECO:0000259" key="14">
    <source>
        <dbReference type="PROSITE" id="PS50109"/>
    </source>
</evidence>
<dbReference type="NCBIfam" id="TIGR00229">
    <property type="entry name" value="sensory_box"/>
    <property type="match status" value="1"/>
</dbReference>
<dbReference type="SMART" id="SM00091">
    <property type="entry name" value="PAS"/>
    <property type="match status" value="1"/>
</dbReference>
<evidence type="ECO:0000256" key="8">
    <source>
        <dbReference type="ARBA" id="ARBA00023012"/>
    </source>
</evidence>
<dbReference type="CDD" id="cd00130">
    <property type="entry name" value="PAS"/>
    <property type="match status" value="1"/>
</dbReference>
<dbReference type="InterPro" id="IPR035965">
    <property type="entry name" value="PAS-like_dom_sf"/>
</dbReference>
<dbReference type="SMART" id="SM00388">
    <property type="entry name" value="HisKA"/>
    <property type="match status" value="1"/>
</dbReference>
<evidence type="ECO:0000259" key="15">
    <source>
        <dbReference type="PROSITE" id="PS50112"/>
    </source>
</evidence>
<keyword evidence="8" id="KW-0902">Two-component regulatory system</keyword>
<evidence type="ECO:0000313" key="16">
    <source>
        <dbReference type="EMBL" id="MBT2989598.1"/>
    </source>
</evidence>
<dbReference type="Proteomes" id="UP000770889">
    <property type="component" value="Unassembled WGS sequence"/>
</dbReference>
<dbReference type="PANTHER" id="PTHR43065:SF16">
    <property type="entry name" value="SENSORY HISTIDINE KINASE_PHOSPHATASE NTRB"/>
    <property type="match status" value="1"/>
</dbReference>
<keyword evidence="9" id="KW-0535">Nitrogen fixation</keyword>
<dbReference type="SMART" id="SM00387">
    <property type="entry name" value="HATPase_c"/>
    <property type="match status" value="1"/>
</dbReference>
<evidence type="ECO:0000256" key="6">
    <source>
        <dbReference type="ARBA" id="ARBA00022777"/>
    </source>
</evidence>
<gene>
    <name evidence="16" type="primary">glnL</name>
    <name evidence="16" type="ORF">KME65_11595</name>
</gene>
<dbReference type="PROSITE" id="PS50109">
    <property type="entry name" value="HIS_KIN"/>
    <property type="match status" value="1"/>
</dbReference>
<dbReference type="InterPro" id="IPR003594">
    <property type="entry name" value="HATPase_dom"/>
</dbReference>
<dbReference type="InterPro" id="IPR036097">
    <property type="entry name" value="HisK_dim/P_sf"/>
</dbReference>
<dbReference type="NCBIfam" id="NF008293">
    <property type="entry name" value="PRK11073.1"/>
    <property type="match status" value="1"/>
</dbReference>
<dbReference type="SUPFAM" id="SSF47384">
    <property type="entry name" value="Homodimeric domain of signal transducing histidine kinase"/>
    <property type="match status" value="1"/>
</dbReference>
<evidence type="ECO:0000256" key="13">
    <source>
        <dbReference type="ARBA" id="ARBA00043094"/>
    </source>
</evidence>
<keyword evidence="4" id="KW-0808">Transferase</keyword>
<keyword evidence="3" id="KW-0597">Phosphoprotein</keyword>
<reference evidence="16 17" key="1">
    <citation type="submission" date="2021-05" db="EMBL/GenBank/DDBJ databases">
        <title>Genetic and Functional Diversity in Clade A Lucinid endosymbionts from the Bahamas.</title>
        <authorList>
            <person name="Giani N.M."/>
            <person name="Engel A.S."/>
            <person name="Campbell B.J."/>
        </authorList>
    </citation>
    <scope>NUCLEOTIDE SEQUENCE [LARGE SCALE GENOMIC DNA]</scope>
    <source>
        <strain evidence="16">LUC16012Gg_MoonRockCtena</strain>
    </source>
</reference>
<dbReference type="Gene3D" id="1.10.287.130">
    <property type="match status" value="1"/>
</dbReference>
<dbReference type="InterPro" id="IPR013656">
    <property type="entry name" value="PAS_4"/>
</dbReference>
<organism evidence="16 17">
    <name type="scientific">Candidatus Thiodiazotropha taylori</name>
    <dbReference type="NCBI Taxonomy" id="2792791"/>
    <lineage>
        <taxon>Bacteria</taxon>
        <taxon>Pseudomonadati</taxon>
        <taxon>Pseudomonadota</taxon>
        <taxon>Gammaproteobacteria</taxon>
        <taxon>Chromatiales</taxon>
        <taxon>Sedimenticolaceae</taxon>
        <taxon>Candidatus Thiodiazotropha</taxon>
    </lineage>
</organism>
<dbReference type="InterPro" id="IPR004358">
    <property type="entry name" value="Sig_transdc_His_kin-like_C"/>
</dbReference>
<sequence>MISDQAATGLEKRVLDNLSTAILLFDREFNLRYINMSAEMLFGISARKILGTPAGELISCSGNVVHENLERSLKTGQPFTEREHQLFVHEGNEITVDCTVIPIRSGQYVNEFLVEIQQVDRQLRISREEQLLARNQASRALVRGLAHEIKNPLGGLRGAAQLLERELPNASLAEYTQIIIEEADRLQNLVDRMLGPNKIPVMQPVNIHQVLERVCNLVQAETGPALAINKDYDPSIPELKADTDQLIQAFLNILRNGVRAAGPSGIIEINTRVLRQFTIGNIRHRLVVAVEFSDNGPGIPLDLQERVFFPLVSGSDGMGLGLSISQTLINRHHGLIEFTSKPGHTVFRVLLPLEQVDG</sequence>